<dbReference type="GO" id="GO:0006433">
    <property type="term" value="P:prolyl-tRNA aminoacylation"/>
    <property type="evidence" value="ECO:0007669"/>
    <property type="project" value="UniProtKB-UniRule"/>
</dbReference>
<dbReference type="SUPFAM" id="SSF52954">
    <property type="entry name" value="Class II aaRS ABD-related"/>
    <property type="match status" value="1"/>
</dbReference>
<dbReference type="InterPro" id="IPR004500">
    <property type="entry name" value="Pro-tRNA-synth_IIa_bac-type"/>
</dbReference>
<keyword evidence="7" id="KW-0547">Nucleotide-binding</keyword>
<dbReference type="PROSITE" id="PS50862">
    <property type="entry name" value="AA_TRNA_LIGASE_II"/>
    <property type="match status" value="1"/>
</dbReference>
<evidence type="ECO:0000256" key="3">
    <source>
        <dbReference type="ARBA" id="ARBA00012831"/>
    </source>
</evidence>
<dbReference type="Gene3D" id="3.40.50.800">
    <property type="entry name" value="Anticodon-binding domain"/>
    <property type="match status" value="1"/>
</dbReference>
<feature type="domain" description="Aminoacyl-transfer RNA synthetases class-II family profile" evidence="13">
    <location>
        <begin position="36"/>
        <end position="476"/>
    </location>
</feature>
<dbReference type="GO" id="GO:0002161">
    <property type="term" value="F:aminoacyl-tRNA deacylase activity"/>
    <property type="evidence" value="ECO:0007669"/>
    <property type="project" value="InterPro"/>
</dbReference>
<comment type="catalytic activity">
    <reaction evidence="11">
        <text>tRNA(Pro) + L-proline + ATP = L-prolyl-tRNA(Pro) + AMP + diphosphate</text>
        <dbReference type="Rhea" id="RHEA:14305"/>
        <dbReference type="Rhea" id="RHEA-COMP:9700"/>
        <dbReference type="Rhea" id="RHEA-COMP:9702"/>
        <dbReference type="ChEBI" id="CHEBI:30616"/>
        <dbReference type="ChEBI" id="CHEBI:33019"/>
        <dbReference type="ChEBI" id="CHEBI:60039"/>
        <dbReference type="ChEBI" id="CHEBI:78442"/>
        <dbReference type="ChEBI" id="CHEBI:78532"/>
        <dbReference type="ChEBI" id="CHEBI:456215"/>
        <dbReference type="EC" id="6.1.1.15"/>
    </reaction>
</comment>
<dbReference type="Gene3D" id="3.30.930.10">
    <property type="entry name" value="Bira Bifunctional Protein, Domain 2"/>
    <property type="match status" value="2"/>
</dbReference>
<dbReference type="InterPro" id="IPR007214">
    <property type="entry name" value="YbaK/aa-tRNA-synth-assoc-dom"/>
</dbReference>
<keyword evidence="6 14" id="KW-0436">Ligase</keyword>
<comment type="subunit">
    <text evidence="2">Homodimer.</text>
</comment>
<comment type="subcellular location">
    <subcellularLocation>
        <location evidence="1">Cytoplasm</location>
    </subcellularLocation>
</comment>
<dbReference type="GO" id="GO:0005524">
    <property type="term" value="F:ATP binding"/>
    <property type="evidence" value="ECO:0007669"/>
    <property type="project" value="UniProtKB-KW"/>
</dbReference>
<dbReference type="InterPro" id="IPR004154">
    <property type="entry name" value="Anticodon-bd"/>
</dbReference>
<dbReference type="InterPro" id="IPR002316">
    <property type="entry name" value="Pro-tRNA-ligase_IIa"/>
</dbReference>
<dbReference type="GO" id="GO:0004827">
    <property type="term" value="F:proline-tRNA ligase activity"/>
    <property type="evidence" value="ECO:0007669"/>
    <property type="project" value="UniProtKB-UniRule"/>
</dbReference>
<dbReference type="CDD" id="cd04334">
    <property type="entry name" value="ProRS-INS"/>
    <property type="match status" value="1"/>
</dbReference>
<dbReference type="Pfam" id="PF04073">
    <property type="entry name" value="tRNA_edit"/>
    <property type="match status" value="1"/>
</dbReference>
<keyword evidence="9" id="KW-0648">Protein biosynthesis</keyword>
<dbReference type="CDD" id="cd00861">
    <property type="entry name" value="ProRS_anticodon_short"/>
    <property type="match status" value="1"/>
</dbReference>
<evidence type="ECO:0000256" key="5">
    <source>
        <dbReference type="ARBA" id="ARBA00022490"/>
    </source>
</evidence>
<evidence type="ECO:0000259" key="13">
    <source>
        <dbReference type="PROSITE" id="PS50862"/>
    </source>
</evidence>
<gene>
    <name evidence="14" type="ORF">ENJ78_00780</name>
</gene>
<dbReference type="SUPFAM" id="SSF55826">
    <property type="entry name" value="YbaK/ProRS associated domain"/>
    <property type="match status" value="1"/>
</dbReference>
<comment type="caution">
    <text evidence="14">The sequence shown here is derived from an EMBL/GenBank/DDBJ whole genome shotgun (WGS) entry which is preliminary data.</text>
</comment>
<dbReference type="PANTHER" id="PTHR42753:SF2">
    <property type="entry name" value="PROLINE--TRNA LIGASE"/>
    <property type="match status" value="1"/>
</dbReference>
<dbReference type="Gene3D" id="3.90.960.10">
    <property type="entry name" value="YbaK/aminoacyl-tRNA synthetase-associated domain"/>
    <property type="match status" value="1"/>
</dbReference>
<dbReference type="InterPro" id="IPR045864">
    <property type="entry name" value="aa-tRNA-synth_II/BPL/LPL"/>
</dbReference>
<dbReference type="InterPro" id="IPR036621">
    <property type="entry name" value="Anticodon-bd_dom_sf"/>
</dbReference>
<dbReference type="GO" id="GO:0005829">
    <property type="term" value="C:cytosol"/>
    <property type="evidence" value="ECO:0007669"/>
    <property type="project" value="TreeGrafter"/>
</dbReference>
<organism evidence="14">
    <name type="scientific">candidate division WWE3 bacterium</name>
    <dbReference type="NCBI Taxonomy" id="2053526"/>
    <lineage>
        <taxon>Bacteria</taxon>
        <taxon>Katanobacteria</taxon>
    </lineage>
</organism>
<protein>
    <recommendedName>
        <fullName evidence="4 12">Proline--tRNA ligase</fullName>
        <ecNumber evidence="3 12">6.1.1.15</ecNumber>
    </recommendedName>
</protein>
<evidence type="ECO:0000256" key="7">
    <source>
        <dbReference type="ARBA" id="ARBA00022741"/>
    </source>
</evidence>
<dbReference type="InterPro" id="IPR006195">
    <property type="entry name" value="aa-tRNA-synth_II"/>
</dbReference>
<dbReference type="Proteomes" id="UP000886106">
    <property type="component" value="Unassembled WGS sequence"/>
</dbReference>
<evidence type="ECO:0000256" key="11">
    <source>
        <dbReference type="ARBA" id="ARBA00047671"/>
    </source>
</evidence>
<reference evidence="14" key="1">
    <citation type="journal article" date="2020" name="mSystems">
        <title>Genome- and Community-Level Interaction Insights into Carbon Utilization and Element Cycling Functions of Hydrothermarchaeota in Hydrothermal Sediment.</title>
        <authorList>
            <person name="Zhou Z."/>
            <person name="Liu Y."/>
            <person name="Xu W."/>
            <person name="Pan J."/>
            <person name="Luo Z.H."/>
            <person name="Li M."/>
        </authorList>
    </citation>
    <scope>NUCLEOTIDE SEQUENCE [LARGE SCALE GENOMIC DNA]</scope>
    <source>
        <strain evidence="14">HyVt-517</strain>
    </source>
</reference>
<proteinExistence type="predicted"/>
<dbReference type="NCBIfam" id="TIGR00409">
    <property type="entry name" value="proS_fam_II"/>
    <property type="match status" value="1"/>
</dbReference>
<dbReference type="InterPro" id="IPR050062">
    <property type="entry name" value="Pro-tRNA_synthetase"/>
</dbReference>
<name>A0A7V5MI15_UNCKA</name>
<keyword evidence="8" id="KW-0067">ATP-binding</keyword>
<dbReference type="PANTHER" id="PTHR42753">
    <property type="entry name" value="MITOCHONDRIAL RIBOSOME PROTEIN L39/PROLYL-TRNA LIGASE FAMILY MEMBER"/>
    <property type="match status" value="1"/>
</dbReference>
<dbReference type="EMBL" id="DRNS01000060">
    <property type="protein sequence ID" value="HHH14226.1"/>
    <property type="molecule type" value="Genomic_DNA"/>
</dbReference>
<dbReference type="InterPro" id="IPR036754">
    <property type="entry name" value="YbaK/aa-tRNA-synt-asso_dom_sf"/>
</dbReference>
<dbReference type="InterPro" id="IPR002314">
    <property type="entry name" value="aa-tRNA-synt_IIb"/>
</dbReference>
<dbReference type="InterPro" id="IPR044140">
    <property type="entry name" value="ProRS_anticodon_short"/>
</dbReference>
<evidence type="ECO:0000256" key="4">
    <source>
        <dbReference type="ARBA" id="ARBA00019110"/>
    </source>
</evidence>
<dbReference type="Pfam" id="PF03129">
    <property type="entry name" value="HGTP_anticodon"/>
    <property type="match status" value="1"/>
</dbReference>
<evidence type="ECO:0000256" key="2">
    <source>
        <dbReference type="ARBA" id="ARBA00011738"/>
    </source>
</evidence>
<evidence type="ECO:0000256" key="1">
    <source>
        <dbReference type="ARBA" id="ARBA00004496"/>
    </source>
</evidence>
<accession>A0A7V5MI15</accession>
<keyword evidence="10" id="KW-0030">Aminoacyl-tRNA synthetase</keyword>
<sequence>MHRYSELFGKTTKSTSAKQYASKNAQLLTQAGYIYQVMSGVYTLLPLGLRVVKNIEKIVREEMDKIGVELLLPALAPKEVWQKTGRYQTLDVLLKAIPANKVSENENSVEYVLNPTHEDILTEMAKKYVVSYKDLPFAVYQIQTKFRNEPRAKSGLLRTREFIMKDLYSFHTSKEDLMKYYEKAKQAYWNVYTRLGLKEYTFLTAASGGDFTDNYSHEFQIKCENGEDTVFYAKTAGEAFNKEVAPSKAPKIEEGEDNLKPLELKETPNITTVKKLAKFLNVPVYKTVKTLIYNCDNSFIAVALRGDYEVNEIKLKKVLKCKNLRLATNEEIEKLTTAKTGYAGLINLPENVKIIADESIQNLVNFELGGNKTNYHYINVNWERDLPKPKEFFDIKIAKEGDLHPKTGEVYEVFKASEAGNIFPLETKFTKLLNYYYFDKEGNKKLVYMGSYGIGITRLMGIMAEVFNDNKGLAWPKQVAPFKVHFITLDESLHKQAEEIIKSLESKGIDVLWDDRTDVRAGEKFKDYELIGIPYRVVLSKNSLEKGGVELKERIKEEVKFVNPKDLVNIL</sequence>
<evidence type="ECO:0000256" key="9">
    <source>
        <dbReference type="ARBA" id="ARBA00022917"/>
    </source>
</evidence>
<evidence type="ECO:0000256" key="10">
    <source>
        <dbReference type="ARBA" id="ARBA00023146"/>
    </source>
</evidence>
<dbReference type="EC" id="6.1.1.15" evidence="3 12"/>
<dbReference type="Pfam" id="PF00587">
    <property type="entry name" value="tRNA-synt_2b"/>
    <property type="match status" value="1"/>
</dbReference>
<dbReference type="AlphaFoldDB" id="A0A7V5MI15"/>
<dbReference type="SUPFAM" id="SSF55681">
    <property type="entry name" value="Class II aaRS and biotin synthetases"/>
    <property type="match status" value="1"/>
</dbReference>
<dbReference type="NCBIfam" id="NF006625">
    <property type="entry name" value="PRK09194.1"/>
    <property type="match status" value="1"/>
</dbReference>
<evidence type="ECO:0000256" key="12">
    <source>
        <dbReference type="NCBIfam" id="TIGR00409"/>
    </source>
</evidence>
<evidence type="ECO:0000256" key="6">
    <source>
        <dbReference type="ARBA" id="ARBA00022598"/>
    </source>
</evidence>
<evidence type="ECO:0000313" key="14">
    <source>
        <dbReference type="EMBL" id="HHH14226.1"/>
    </source>
</evidence>
<keyword evidence="5" id="KW-0963">Cytoplasm</keyword>
<evidence type="ECO:0000256" key="8">
    <source>
        <dbReference type="ARBA" id="ARBA00022840"/>
    </source>
</evidence>
<dbReference type="PRINTS" id="PR01046">
    <property type="entry name" value="TRNASYNTHPRO"/>
</dbReference>